<evidence type="ECO:0000256" key="1">
    <source>
        <dbReference type="SAM" id="MobiDB-lite"/>
    </source>
</evidence>
<feature type="region of interest" description="Disordered" evidence="1">
    <location>
        <begin position="117"/>
        <end position="166"/>
    </location>
</feature>
<proteinExistence type="predicted"/>
<comment type="caution">
    <text evidence="2">The sequence shown here is derived from an EMBL/GenBank/DDBJ whole genome shotgun (WGS) entry which is preliminary data.</text>
</comment>
<dbReference type="Proteomes" id="UP000460626">
    <property type="component" value="Unassembled WGS sequence"/>
</dbReference>
<keyword evidence="3" id="KW-1185">Reference proteome</keyword>
<protein>
    <submittedName>
        <fullName evidence="2">DUF1376 domain-containing protein</fullName>
    </submittedName>
</protein>
<gene>
    <name evidence="2" type="ORF">GRI62_06525</name>
</gene>
<evidence type="ECO:0000313" key="2">
    <source>
        <dbReference type="EMBL" id="MXO93261.1"/>
    </source>
</evidence>
<dbReference type="AlphaFoldDB" id="A0A844ZY98"/>
<dbReference type="InterPro" id="IPR010781">
    <property type="entry name" value="DUF1376"/>
</dbReference>
<dbReference type="EMBL" id="WTYH01000001">
    <property type="protein sequence ID" value="MXO93261.1"/>
    <property type="molecule type" value="Genomic_DNA"/>
</dbReference>
<organism evidence="2 3">
    <name type="scientific">Aurantiacibacter arachoides</name>
    <dbReference type="NCBI Taxonomy" id="1850444"/>
    <lineage>
        <taxon>Bacteria</taxon>
        <taxon>Pseudomonadati</taxon>
        <taxon>Pseudomonadota</taxon>
        <taxon>Alphaproteobacteria</taxon>
        <taxon>Sphingomonadales</taxon>
        <taxon>Erythrobacteraceae</taxon>
        <taxon>Aurantiacibacter</taxon>
    </lineage>
</organism>
<dbReference type="Pfam" id="PF07120">
    <property type="entry name" value="DUF1376"/>
    <property type="match status" value="1"/>
</dbReference>
<name>A0A844ZY98_9SPHN</name>
<reference evidence="2 3" key="1">
    <citation type="submission" date="2019-12" db="EMBL/GenBank/DDBJ databases">
        <title>Genomic-based taxomic classification of the family Erythrobacteraceae.</title>
        <authorList>
            <person name="Xu L."/>
        </authorList>
    </citation>
    <scope>NUCLEOTIDE SEQUENCE [LARGE SCALE GENOMIC DNA]</scope>
    <source>
        <strain evidence="2 3">RC4-10-4</strain>
    </source>
</reference>
<dbReference type="OrthoDB" id="7211084at2"/>
<dbReference type="RefSeq" id="WP_131452550.1">
    <property type="nucleotide sequence ID" value="NZ_BMJK01000001.1"/>
</dbReference>
<sequence length="166" mass="17965">MMGSAVDIWFPTYIGDFFTVTASMTGHEVGAFQLIIANLWKAGGAIKADDKQLAKLVRATPRQWAEIKETLWSLFEIKAGMLTHPATTAEIAKAKANREKKRLAGIASGVNRKAARVEQVFSRGSTNAEPRADEGEGEGEGPSQGSIHGDTQERDYPFRVIDGSGT</sequence>
<accession>A0A844ZY98</accession>
<evidence type="ECO:0000313" key="3">
    <source>
        <dbReference type="Proteomes" id="UP000460626"/>
    </source>
</evidence>